<evidence type="ECO:0000256" key="1">
    <source>
        <dbReference type="SAM" id="MobiDB-lite"/>
    </source>
</evidence>
<evidence type="ECO:0000313" key="2">
    <source>
        <dbReference type="EMBL" id="CAB0006347.1"/>
    </source>
</evidence>
<name>A0A6H5GQL0_9HEMI</name>
<proteinExistence type="predicted"/>
<gene>
    <name evidence="2" type="ORF">NTEN_LOCUS11824</name>
</gene>
<dbReference type="EMBL" id="CADCXU010017604">
    <property type="protein sequence ID" value="CAB0006347.1"/>
    <property type="molecule type" value="Genomic_DNA"/>
</dbReference>
<keyword evidence="3" id="KW-1185">Reference proteome</keyword>
<dbReference type="AlphaFoldDB" id="A0A6H5GQL0"/>
<feature type="region of interest" description="Disordered" evidence="1">
    <location>
        <begin position="1"/>
        <end position="65"/>
    </location>
</feature>
<protein>
    <submittedName>
        <fullName evidence="2">Uncharacterized protein</fullName>
    </submittedName>
</protein>
<evidence type="ECO:0000313" key="3">
    <source>
        <dbReference type="Proteomes" id="UP000479000"/>
    </source>
</evidence>
<feature type="non-terminal residue" evidence="2">
    <location>
        <position position="1"/>
    </location>
</feature>
<reference evidence="2 3" key="1">
    <citation type="submission" date="2020-02" db="EMBL/GenBank/DDBJ databases">
        <authorList>
            <person name="Ferguson B K."/>
        </authorList>
    </citation>
    <scope>NUCLEOTIDE SEQUENCE [LARGE SCALE GENOMIC DNA]</scope>
</reference>
<dbReference type="Proteomes" id="UP000479000">
    <property type="component" value="Unassembled WGS sequence"/>
</dbReference>
<feature type="non-terminal residue" evidence="2">
    <location>
        <position position="87"/>
    </location>
</feature>
<organism evidence="2 3">
    <name type="scientific">Nesidiocoris tenuis</name>
    <dbReference type="NCBI Taxonomy" id="355587"/>
    <lineage>
        <taxon>Eukaryota</taxon>
        <taxon>Metazoa</taxon>
        <taxon>Ecdysozoa</taxon>
        <taxon>Arthropoda</taxon>
        <taxon>Hexapoda</taxon>
        <taxon>Insecta</taxon>
        <taxon>Pterygota</taxon>
        <taxon>Neoptera</taxon>
        <taxon>Paraneoptera</taxon>
        <taxon>Hemiptera</taxon>
        <taxon>Heteroptera</taxon>
        <taxon>Panheteroptera</taxon>
        <taxon>Cimicomorpha</taxon>
        <taxon>Miridae</taxon>
        <taxon>Dicyphina</taxon>
        <taxon>Nesidiocoris</taxon>
    </lineage>
</organism>
<accession>A0A6H5GQL0</accession>
<sequence length="87" mass="9337">LGSRGSPGCDFPPISLQAESVTDFRKTPHVNSNRGEAKWQASGASRDTSDTVGRPPHGNGADTRRTQYENAFNRRGSHNAAVQGKTN</sequence>